<reference evidence="5 6" key="1">
    <citation type="submission" date="2022-03" db="EMBL/GenBank/DDBJ databases">
        <title>Isotopic signatures of nitrous oxide derived from detoxification processes.</title>
        <authorList>
            <person name="Behrendt U."/>
            <person name="Buchen C."/>
            <person name="Well R."/>
            <person name="Ulrich A."/>
            <person name="Rohe L."/>
            <person name="Kolb S."/>
            <person name="Schloter M."/>
            <person name="Horn M.A."/>
            <person name="Augustin J."/>
        </authorList>
    </citation>
    <scope>NUCLEOTIDE SEQUENCE [LARGE SCALE GENOMIC DNA]</scope>
    <source>
        <strain evidence="5 6">S4-C24</strain>
    </source>
</reference>
<keyword evidence="2" id="KW-0092">Biotin</keyword>
<protein>
    <recommendedName>
        <fullName evidence="3">biotin--[biotin carboxyl-carrier protein] ligase</fullName>
        <ecNumber evidence="3">6.3.4.15</ecNumber>
    </recommendedName>
</protein>
<dbReference type="RefSeq" id="WP_241913258.1">
    <property type="nucleotide sequence ID" value="NZ_CP093326.1"/>
</dbReference>
<evidence type="ECO:0000256" key="1">
    <source>
        <dbReference type="ARBA" id="ARBA00022598"/>
    </source>
</evidence>
<evidence type="ECO:0000256" key="3">
    <source>
        <dbReference type="ARBA" id="ARBA00024227"/>
    </source>
</evidence>
<dbReference type="Gene3D" id="3.30.930.10">
    <property type="entry name" value="Bira Bifunctional Protein, Domain 2"/>
    <property type="match status" value="1"/>
</dbReference>
<keyword evidence="1 5" id="KW-0436">Ligase</keyword>
<dbReference type="InterPro" id="IPR004408">
    <property type="entry name" value="Biotin_CoA_COase_ligase"/>
</dbReference>
<gene>
    <name evidence="5" type="ORF">MNQ99_13285</name>
</gene>
<organism evidence="5 6">
    <name type="scientific">Arthrobacter sulfonylureivorans</name>
    <dbReference type="NCBI Taxonomy" id="2486855"/>
    <lineage>
        <taxon>Bacteria</taxon>
        <taxon>Bacillati</taxon>
        <taxon>Actinomycetota</taxon>
        <taxon>Actinomycetes</taxon>
        <taxon>Micrococcales</taxon>
        <taxon>Micrococcaceae</taxon>
        <taxon>Arthrobacter</taxon>
    </lineage>
</organism>
<dbReference type="PANTHER" id="PTHR12835">
    <property type="entry name" value="BIOTIN PROTEIN LIGASE"/>
    <property type="match status" value="1"/>
</dbReference>
<dbReference type="InterPro" id="IPR003142">
    <property type="entry name" value="BPL_C"/>
</dbReference>
<evidence type="ECO:0000256" key="2">
    <source>
        <dbReference type="ARBA" id="ARBA00023267"/>
    </source>
</evidence>
<name>A0ABY3W639_9MICC</name>
<sequence>MSQSFSDVDRPALDLDGLSDALCAPLGPYRKLEVVESTGSTNTDLAAWAVADKVGWSDLSILAAEEQTAGRGRLDRQWTAPARSSVIVSILLRPFNRAGNPVPTQSYAWFSLLAAAALAEALGEYAQLKAEVKWPNDVLVSGRKIAGILAQVVNYPDGSPPAVVLGTGLNVTLSRDELPVPTATSVSIEKGRTTDRNILLMSYVRVFAKRYRQFCNVNGDPAAEWNDGSSLLSRMRDVMVTLGQQVRAELPDGKQIIGEAFGLDAYGAVKIRDAEGTEHVVAAGDVVHLRPHEGP</sequence>
<feature type="domain" description="BPL/LPL catalytic" evidence="4">
    <location>
        <begin position="27"/>
        <end position="215"/>
    </location>
</feature>
<accession>A0ABY3W639</accession>
<dbReference type="PANTHER" id="PTHR12835:SF5">
    <property type="entry name" value="BIOTIN--PROTEIN LIGASE"/>
    <property type="match status" value="1"/>
</dbReference>
<dbReference type="EMBL" id="CP093326">
    <property type="protein sequence ID" value="UNK44921.1"/>
    <property type="molecule type" value="Genomic_DNA"/>
</dbReference>
<evidence type="ECO:0000313" key="5">
    <source>
        <dbReference type="EMBL" id="UNK44921.1"/>
    </source>
</evidence>
<evidence type="ECO:0000259" key="4">
    <source>
        <dbReference type="PROSITE" id="PS51733"/>
    </source>
</evidence>
<dbReference type="Proteomes" id="UP000829069">
    <property type="component" value="Chromosome"/>
</dbReference>
<keyword evidence="6" id="KW-1185">Reference proteome</keyword>
<dbReference type="EC" id="6.3.4.15" evidence="3"/>
<dbReference type="PROSITE" id="PS51733">
    <property type="entry name" value="BPL_LPL_CATALYTIC"/>
    <property type="match status" value="1"/>
</dbReference>
<dbReference type="InterPro" id="IPR004143">
    <property type="entry name" value="BPL_LPL_catalytic"/>
</dbReference>
<dbReference type="Pfam" id="PF02237">
    <property type="entry name" value="BPL_C"/>
    <property type="match status" value="1"/>
</dbReference>
<dbReference type="Pfam" id="PF03099">
    <property type="entry name" value="BPL_LplA_LipB"/>
    <property type="match status" value="1"/>
</dbReference>
<dbReference type="GO" id="GO:0004077">
    <property type="term" value="F:biotin--[biotin carboxyl-carrier protein] ligase activity"/>
    <property type="evidence" value="ECO:0007669"/>
    <property type="project" value="UniProtKB-EC"/>
</dbReference>
<dbReference type="InterPro" id="IPR045864">
    <property type="entry name" value="aa-tRNA-synth_II/BPL/LPL"/>
</dbReference>
<dbReference type="SUPFAM" id="SSF55681">
    <property type="entry name" value="Class II aaRS and biotin synthetases"/>
    <property type="match status" value="1"/>
</dbReference>
<evidence type="ECO:0000313" key="6">
    <source>
        <dbReference type="Proteomes" id="UP000829069"/>
    </source>
</evidence>
<proteinExistence type="predicted"/>
<dbReference type="NCBIfam" id="TIGR00121">
    <property type="entry name" value="birA_ligase"/>
    <property type="match status" value="1"/>
</dbReference>
<dbReference type="Gene3D" id="2.30.30.100">
    <property type="match status" value="1"/>
</dbReference>
<dbReference type="CDD" id="cd16442">
    <property type="entry name" value="BPL"/>
    <property type="match status" value="1"/>
</dbReference>